<gene>
    <name evidence="6" type="ORF">ruthe_02435</name>
</gene>
<dbReference type="RefSeq" id="WP_021098515.1">
    <property type="nucleotide sequence ID" value="NZ_KE557322.1"/>
</dbReference>
<evidence type="ECO:0000256" key="3">
    <source>
        <dbReference type="ARBA" id="ARBA00023136"/>
    </source>
</evidence>
<keyword evidence="1 4" id="KW-0812">Transmembrane</keyword>
<dbReference type="EMBL" id="AOLV01000028">
    <property type="protein sequence ID" value="EPX84223.1"/>
    <property type="molecule type" value="Genomic_DNA"/>
</dbReference>
<evidence type="ECO:0000313" key="6">
    <source>
        <dbReference type="EMBL" id="EPX84223.1"/>
    </source>
</evidence>
<dbReference type="STRING" id="1123069.ruthe_02435"/>
<dbReference type="HOGENOM" id="CLU_186083_0_0_5"/>
<dbReference type="PATRIC" id="fig|1123069.3.peg.2414"/>
<dbReference type="PROSITE" id="PS51503">
    <property type="entry name" value="HIG1"/>
    <property type="match status" value="1"/>
</dbReference>
<reference evidence="6 7" key="1">
    <citation type="journal article" date="2013" name="Stand. Genomic Sci.">
        <title>Genome sequence of the reddish-pigmented Rubellimicrobium thermophilum type strain (DSM 16684(T)), a member of the Roseobacter clade.</title>
        <authorList>
            <person name="Fiebig A."/>
            <person name="Riedel T."/>
            <person name="Gronow S."/>
            <person name="Petersen J."/>
            <person name="Klenk H.P."/>
            <person name="Goker M."/>
        </authorList>
    </citation>
    <scope>NUCLEOTIDE SEQUENCE [LARGE SCALE GENOMIC DNA]</scope>
    <source>
        <strain evidence="6 7">DSM 16684</strain>
    </source>
</reference>
<feature type="transmembrane region" description="Helical" evidence="4">
    <location>
        <begin position="6"/>
        <end position="26"/>
    </location>
</feature>
<name>S9QX72_9RHOB</name>
<keyword evidence="2 4" id="KW-1133">Transmembrane helix</keyword>
<feature type="domain" description="HIG1" evidence="5">
    <location>
        <begin position="1"/>
        <end position="70"/>
    </location>
</feature>
<dbReference type="NCBIfam" id="NF033233">
    <property type="entry name" value="twin_helix"/>
    <property type="match status" value="1"/>
</dbReference>
<keyword evidence="3 4" id="KW-0472">Membrane</keyword>
<dbReference type="InterPro" id="IPR007667">
    <property type="entry name" value="Hypoxia_induced_domain"/>
</dbReference>
<dbReference type="OrthoDB" id="7284889at2"/>
<keyword evidence="7" id="KW-1185">Reference proteome</keyword>
<evidence type="ECO:0000256" key="1">
    <source>
        <dbReference type="ARBA" id="ARBA00022692"/>
    </source>
</evidence>
<organism evidence="6 7">
    <name type="scientific">Rubellimicrobium thermophilum DSM 16684</name>
    <dbReference type="NCBI Taxonomy" id="1123069"/>
    <lineage>
        <taxon>Bacteria</taxon>
        <taxon>Pseudomonadati</taxon>
        <taxon>Pseudomonadota</taxon>
        <taxon>Alphaproteobacteria</taxon>
        <taxon>Rhodobacterales</taxon>
        <taxon>Roseobacteraceae</taxon>
        <taxon>Rubellimicrobium</taxon>
    </lineage>
</organism>
<dbReference type="AlphaFoldDB" id="S9QX72"/>
<sequence>MDFSDPFLYVVVAAVLVTAGILLVGIGGFGQGGEFNRRHANRLMRWRIYAQAVAVALIVLYVWLRSRGAA</sequence>
<comment type="caution">
    <text evidence="6">The sequence shown here is derived from an EMBL/GenBank/DDBJ whole genome shotgun (WGS) entry which is preliminary data.</text>
</comment>
<evidence type="ECO:0000256" key="2">
    <source>
        <dbReference type="ARBA" id="ARBA00022989"/>
    </source>
</evidence>
<evidence type="ECO:0000313" key="7">
    <source>
        <dbReference type="Proteomes" id="UP000015346"/>
    </source>
</evidence>
<dbReference type="Pfam" id="PF04588">
    <property type="entry name" value="HIG_1_N"/>
    <property type="match status" value="1"/>
</dbReference>
<protein>
    <submittedName>
        <fullName evidence="6">Hypoxia induced protein putative region</fullName>
    </submittedName>
</protein>
<dbReference type="Proteomes" id="UP000015346">
    <property type="component" value="Unassembled WGS sequence"/>
</dbReference>
<evidence type="ECO:0000256" key="4">
    <source>
        <dbReference type="SAM" id="Phobius"/>
    </source>
</evidence>
<feature type="transmembrane region" description="Helical" evidence="4">
    <location>
        <begin position="46"/>
        <end position="64"/>
    </location>
</feature>
<proteinExistence type="predicted"/>
<accession>S9QX72</accession>
<evidence type="ECO:0000259" key="5">
    <source>
        <dbReference type="PROSITE" id="PS51503"/>
    </source>
</evidence>